<dbReference type="Proteomes" id="UP001302374">
    <property type="component" value="Chromosome"/>
</dbReference>
<accession>A0A7X5Y9D0</accession>
<dbReference type="RefSeq" id="WP_087420994.1">
    <property type="nucleotide sequence ID" value="NZ_BMPA01000002.1"/>
</dbReference>
<dbReference type="PANTHER" id="PTHR30273">
    <property type="entry name" value="PERIPLASMIC SIGNAL SENSOR AND SIGMA FACTOR ACTIVATOR FECR-RELATED"/>
    <property type="match status" value="1"/>
</dbReference>
<evidence type="ECO:0000256" key="1">
    <source>
        <dbReference type="SAM" id="Phobius"/>
    </source>
</evidence>
<dbReference type="InterPro" id="IPR012373">
    <property type="entry name" value="Ferrdict_sens_TM"/>
</dbReference>
<dbReference type="AlphaFoldDB" id="A0A7X5Y9D0"/>
<reference evidence="4 6" key="2">
    <citation type="submission" date="2020-03" db="EMBL/GenBank/DDBJ databases">
        <title>Genomic Encyclopedia of Type Strains, Phase IV (KMG-IV): sequencing the most valuable type-strain genomes for metagenomic binning, comparative biology and taxonomic classification.</title>
        <authorList>
            <person name="Goeker M."/>
        </authorList>
    </citation>
    <scope>NUCLEOTIDE SEQUENCE [LARGE SCALE GENOMIC DNA]</scope>
    <source>
        <strain evidence="4 6">DSM 105722</strain>
    </source>
</reference>
<dbReference type="InterPro" id="IPR006860">
    <property type="entry name" value="FecR"/>
</dbReference>
<dbReference type="EMBL" id="JAATLI010000002">
    <property type="protein sequence ID" value="NJC16930.1"/>
    <property type="molecule type" value="Genomic_DNA"/>
</dbReference>
<evidence type="ECO:0000259" key="3">
    <source>
        <dbReference type="Pfam" id="PF16344"/>
    </source>
</evidence>
<evidence type="ECO:0000313" key="4">
    <source>
        <dbReference type="EMBL" id="NJC16930.1"/>
    </source>
</evidence>
<name>A0A7X5Y9D0_9BACT</name>
<evidence type="ECO:0000313" key="5">
    <source>
        <dbReference type="EMBL" id="WOF13973.1"/>
    </source>
</evidence>
<proteinExistence type="predicted"/>
<dbReference type="PANTHER" id="PTHR30273:SF2">
    <property type="entry name" value="PROTEIN FECR"/>
    <property type="match status" value="1"/>
</dbReference>
<feature type="domain" description="Protein FecR C-terminal" evidence="3">
    <location>
        <begin position="313"/>
        <end position="381"/>
    </location>
</feature>
<keyword evidence="1" id="KW-0472">Membrane</keyword>
<dbReference type="Pfam" id="PF16344">
    <property type="entry name" value="FecR_C"/>
    <property type="match status" value="1"/>
</dbReference>
<dbReference type="Gene3D" id="2.60.120.1440">
    <property type="match status" value="1"/>
</dbReference>
<dbReference type="EMBL" id="CP043839">
    <property type="protein sequence ID" value="WOF13973.1"/>
    <property type="molecule type" value="Genomic_DNA"/>
</dbReference>
<feature type="domain" description="FecR protein" evidence="2">
    <location>
        <begin position="178"/>
        <end position="271"/>
    </location>
</feature>
<dbReference type="InterPro" id="IPR032508">
    <property type="entry name" value="FecR_C"/>
</dbReference>
<evidence type="ECO:0000313" key="7">
    <source>
        <dbReference type="Proteomes" id="UP001302374"/>
    </source>
</evidence>
<protein>
    <submittedName>
        <fullName evidence="5">DUF4974 domain-containing protein</fullName>
    </submittedName>
    <submittedName>
        <fullName evidence="4">Ferric-dicitrate binding protein FerR (Iron transport regulator)</fullName>
    </submittedName>
</protein>
<dbReference type="Proteomes" id="UP000576368">
    <property type="component" value="Unassembled WGS sequence"/>
</dbReference>
<reference evidence="5 7" key="1">
    <citation type="submission" date="2019-09" db="EMBL/GenBank/DDBJ databases">
        <title>Butyricimonas paravirosa DSM 105722 (=214-4 = JCM 18677 = CCUG 65563).</title>
        <authorList>
            <person name="Le Roy T."/>
            <person name="Cani P.D."/>
        </authorList>
    </citation>
    <scope>NUCLEOTIDE SEQUENCE [LARGE SCALE GENOMIC DNA]</scope>
    <source>
        <strain evidence="5 7">DSM 105722</strain>
    </source>
</reference>
<keyword evidence="1" id="KW-1133">Transmembrane helix</keyword>
<keyword evidence="1" id="KW-0812">Transmembrane</keyword>
<dbReference type="PIRSF" id="PIRSF018266">
    <property type="entry name" value="FecR"/>
    <property type="match status" value="1"/>
</dbReference>
<dbReference type="Pfam" id="PF04773">
    <property type="entry name" value="FecR"/>
    <property type="match status" value="1"/>
</dbReference>
<evidence type="ECO:0000259" key="2">
    <source>
        <dbReference type="Pfam" id="PF04773"/>
    </source>
</evidence>
<evidence type="ECO:0000313" key="6">
    <source>
        <dbReference type="Proteomes" id="UP000576368"/>
    </source>
</evidence>
<feature type="transmembrane region" description="Helical" evidence="1">
    <location>
        <begin position="81"/>
        <end position="105"/>
    </location>
</feature>
<dbReference type="GO" id="GO:0016989">
    <property type="term" value="F:sigma factor antagonist activity"/>
    <property type="evidence" value="ECO:0007669"/>
    <property type="project" value="TreeGrafter"/>
</dbReference>
<gene>
    <name evidence="5" type="ORF">F1644_17630</name>
    <name evidence="4" type="ORF">GGR15_000535</name>
</gene>
<dbReference type="GeneID" id="86893155"/>
<sequence length="385" mass="44427">MKNVYRIAKLIQAYVSGKVSTEEREEVEHWIEESDRHRELFRTFESEEFVNIQRVEHEWFDEERGFRRFILAKRTIDKRRVFRRVATIAATFVLLIGVCLGRWVILQEKESVPLVKLEKNSIVPGERKAVLVLSDGEHVDLRDTMQVEIVERETRIFVAGDSTRLVVKDSPIDPSLHTVFTPVGGEYKLTLSDGTRVWLNASSRIQFPAVFRSDRREVRVEGEVYFEVSKDSARPFLVRTGDVVVKVLGTSFNVRAYPGEEYKTTLVEGSVAVGYLGETMKIRPGQQWVLEKDGPKVHEVKIKSIVSWKNGDFAFEDQVLPEVFNELERWYDIDVFMSNDAIRNMKFTGIFPRYENINDVLHIIELATCVKCSISGKTIVVSMDK</sequence>
<keyword evidence="7" id="KW-1185">Reference proteome</keyword>
<dbReference type="Gene3D" id="3.55.50.30">
    <property type="match status" value="1"/>
</dbReference>
<organism evidence="4 6">
    <name type="scientific">Butyricimonas paravirosa</name>
    <dbReference type="NCBI Taxonomy" id="1472417"/>
    <lineage>
        <taxon>Bacteria</taxon>
        <taxon>Pseudomonadati</taxon>
        <taxon>Bacteroidota</taxon>
        <taxon>Bacteroidia</taxon>
        <taxon>Bacteroidales</taxon>
        <taxon>Odoribacteraceae</taxon>
        <taxon>Butyricimonas</taxon>
    </lineage>
</organism>